<evidence type="ECO:0000313" key="2">
    <source>
        <dbReference type="EMBL" id="MBE7323199.1"/>
    </source>
</evidence>
<keyword evidence="1" id="KW-0472">Membrane</keyword>
<gene>
    <name evidence="2" type="ORF">IEQ44_00855</name>
</gene>
<comment type="caution">
    <text evidence="2">The sequence shown here is derived from an EMBL/GenBank/DDBJ whole genome shotgun (WGS) entry which is preliminary data.</text>
</comment>
<sequence length="131" mass="13351">MGRVAPVLGAGAGVALATLALHLRDPHVQGSWGFCPSALLGVACPFCGSLRAVHHLTDLDLAAAASSNVVLVAAAPVAGVLWLVALWRAARGGVPLLPSPSAAVWWTVAAALVVFTVLRNIPWAPVAWLAP</sequence>
<evidence type="ECO:0000256" key="1">
    <source>
        <dbReference type="SAM" id="Phobius"/>
    </source>
</evidence>
<keyword evidence="3" id="KW-1185">Reference proteome</keyword>
<feature type="transmembrane region" description="Helical" evidence="1">
    <location>
        <begin position="69"/>
        <end position="90"/>
    </location>
</feature>
<accession>A0ABR9RNQ1</accession>
<keyword evidence="1" id="KW-1133">Transmembrane helix</keyword>
<feature type="transmembrane region" description="Helical" evidence="1">
    <location>
        <begin position="102"/>
        <end position="121"/>
    </location>
</feature>
<keyword evidence="1" id="KW-0812">Transmembrane</keyword>
<dbReference type="InterPro" id="IPR021215">
    <property type="entry name" value="DUF2752"/>
</dbReference>
<reference evidence="2 3" key="1">
    <citation type="submission" date="2020-10" db="EMBL/GenBank/DDBJ databases">
        <title>Nocardioides sp. isolated from sludge.</title>
        <authorList>
            <person name="Zhang X."/>
        </authorList>
    </citation>
    <scope>NUCLEOTIDE SEQUENCE [LARGE SCALE GENOMIC DNA]</scope>
    <source>
        <strain evidence="2 3">Y6</strain>
    </source>
</reference>
<dbReference type="EMBL" id="JADCSA010000001">
    <property type="protein sequence ID" value="MBE7323199.1"/>
    <property type="molecule type" value="Genomic_DNA"/>
</dbReference>
<dbReference type="Proteomes" id="UP000756387">
    <property type="component" value="Unassembled WGS sequence"/>
</dbReference>
<feature type="transmembrane region" description="Helical" evidence="1">
    <location>
        <begin position="30"/>
        <end position="48"/>
    </location>
</feature>
<protein>
    <submittedName>
        <fullName evidence="2">DUF2752 domain-containing protein</fullName>
    </submittedName>
</protein>
<evidence type="ECO:0000313" key="3">
    <source>
        <dbReference type="Proteomes" id="UP000756387"/>
    </source>
</evidence>
<name>A0ABR9RNQ1_9ACTN</name>
<organism evidence="2 3">
    <name type="scientific">Nocardioides malaquae</name>
    <dbReference type="NCBI Taxonomy" id="2773426"/>
    <lineage>
        <taxon>Bacteria</taxon>
        <taxon>Bacillati</taxon>
        <taxon>Actinomycetota</taxon>
        <taxon>Actinomycetes</taxon>
        <taxon>Propionibacteriales</taxon>
        <taxon>Nocardioidaceae</taxon>
        <taxon>Nocardioides</taxon>
    </lineage>
</organism>
<dbReference type="Pfam" id="PF10825">
    <property type="entry name" value="DUF2752"/>
    <property type="match status" value="1"/>
</dbReference>
<proteinExistence type="predicted"/>